<evidence type="ECO:0000313" key="5">
    <source>
        <dbReference type="Proteomes" id="UP000608850"/>
    </source>
</evidence>
<organism evidence="4 5">
    <name type="scientific">Halarchaeum nitratireducens</name>
    <dbReference type="NCBI Taxonomy" id="489913"/>
    <lineage>
        <taxon>Archaea</taxon>
        <taxon>Methanobacteriati</taxon>
        <taxon>Methanobacteriota</taxon>
        <taxon>Stenosarchaea group</taxon>
        <taxon>Halobacteria</taxon>
        <taxon>Halobacteriales</taxon>
        <taxon>Halobacteriaceae</taxon>
    </lineage>
</organism>
<dbReference type="EMBL" id="BMOQ01000006">
    <property type="protein sequence ID" value="GGN20645.1"/>
    <property type="molecule type" value="Genomic_DNA"/>
</dbReference>
<keyword evidence="2" id="KW-0804">Transcription</keyword>
<evidence type="ECO:0000256" key="2">
    <source>
        <dbReference type="ARBA" id="ARBA00023163"/>
    </source>
</evidence>
<sequence>MPFRRYSLAVTPVPIMSITTKLRIENDRLALTPTLRRLNGVDMRVISHGNTAPGVDTFPYLIEYDDRAELEAALTDDTTVASYDIVDYSEGTGIYYISHTPETELISPAVMDVNGYLIDTETNDSGWIVRLLLPNREALDTVWTYANEHGMDVDIIEIYGSDASGEQTYGLTDAQLTALRVAYDRGYFNEPRDASLTEIADELGLSSTATSGRLRRGMRNLLSATLSESSDT</sequence>
<protein>
    <recommendedName>
        <fullName evidence="3">HTH bat-type domain-containing protein</fullName>
    </recommendedName>
</protein>
<dbReference type="PANTHER" id="PTHR34236">
    <property type="entry name" value="DIMETHYL SULFOXIDE REDUCTASE TRANSCRIPTIONAL ACTIVATOR"/>
    <property type="match status" value="1"/>
</dbReference>
<dbReference type="AlphaFoldDB" id="A0A830GD84"/>
<feature type="domain" description="HTH bat-type" evidence="3">
    <location>
        <begin position="171"/>
        <end position="222"/>
    </location>
</feature>
<keyword evidence="1" id="KW-0805">Transcription regulation</keyword>
<keyword evidence="5" id="KW-1185">Reference proteome</keyword>
<proteinExistence type="predicted"/>
<dbReference type="Pfam" id="PF04967">
    <property type="entry name" value="HTH_10"/>
    <property type="match status" value="1"/>
</dbReference>
<accession>A0A830GD84</accession>
<comment type="caution">
    <text evidence="4">The sequence shown here is derived from an EMBL/GenBank/DDBJ whole genome shotgun (WGS) entry which is preliminary data.</text>
</comment>
<gene>
    <name evidence="4" type="ORF">GCM10009021_22210</name>
</gene>
<evidence type="ECO:0000259" key="3">
    <source>
        <dbReference type="Pfam" id="PF04967"/>
    </source>
</evidence>
<name>A0A830GD84_9EURY</name>
<dbReference type="InterPro" id="IPR007050">
    <property type="entry name" value="HTH_bacterioopsin"/>
</dbReference>
<evidence type="ECO:0000256" key="1">
    <source>
        <dbReference type="ARBA" id="ARBA00023015"/>
    </source>
</evidence>
<evidence type="ECO:0000313" key="4">
    <source>
        <dbReference type="EMBL" id="GGN20645.1"/>
    </source>
</evidence>
<dbReference type="PANTHER" id="PTHR34236:SF1">
    <property type="entry name" value="DIMETHYL SULFOXIDE REDUCTASE TRANSCRIPTIONAL ACTIVATOR"/>
    <property type="match status" value="1"/>
</dbReference>
<dbReference type="Proteomes" id="UP000608850">
    <property type="component" value="Unassembled WGS sequence"/>
</dbReference>
<reference evidence="4 5" key="1">
    <citation type="journal article" date="2019" name="Int. J. Syst. Evol. Microbiol.">
        <title>The Global Catalogue of Microorganisms (GCM) 10K type strain sequencing project: providing services to taxonomists for standard genome sequencing and annotation.</title>
        <authorList>
            <consortium name="The Broad Institute Genomics Platform"/>
            <consortium name="The Broad Institute Genome Sequencing Center for Infectious Disease"/>
            <person name="Wu L."/>
            <person name="Ma J."/>
        </authorList>
    </citation>
    <scope>NUCLEOTIDE SEQUENCE [LARGE SCALE GENOMIC DNA]</scope>
    <source>
        <strain evidence="4 5">JCM 16331</strain>
    </source>
</reference>